<dbReference type="EMBL" id="LGRX02005957">
    <property type="protein sequence ID" value="KAK3277696.1"/>
    <property type="molecule type" value="Genomic_DNA"/>
</dbReference>
<evidence type="ECO:0000256" key="1">
    <source>
        <dbReference type="SAM" id="MobiDB-lite"/>
    </source>
</evidence>
<proteinExistence type="predicted"/>
<organism evidence="2 3">
    <name type="scientific">Cymbomonas tetramitiformis</name>
    <dbReference type="NCBI Taxonomy" id="36881"/>
    <lineage>
        <taxon>Eukaryota</taxon>
        <taxon>Viridiplantae</taxon>
        <taxon>Chlorophyta</taxon>
        <taxon>Pyramimonadophyceae</taxon>
        <taxon>Pyramimonadales</taxon>
        <taxon>Pyramimonadaceae</taxon>
        <taxon>Cymbomonas</taxon>
    </lineage>
</organism>
<feature type="region of interest" description="Disordered" evidence="1">
    <location>
        <begin position="85"/>
        <end position="104"/>
    </location>
</feature>
<accession>A0AAE0LA08</accession>
<keyword evidence="3" id="KW-1185">Reference proteome</keyword>
<sequence length="244" mass="28010">MPRTKEECRSMMQSIISMHENGAVADPKASAKLAKRGDADDLERRLLHKKSCWLDLEAVADVEDATVKMDEVSDHDRARWNFESGSNVDGDVNQHQHPTHRSDVVKRKREVALLRCDAEEKRLKLAMVKMDTAASPSGDKKQFQDWLEERYEPILLPPTERSDALRVSDIRIAFDEWVTDFDARFKNDRECEKALKLAKVDISPQARLYKNRNTRIRKLVFLKRRENCCAFGKAVDDGLSLASP</sequence>
<evidence type="ECO:0000313" key="3">
    <source>
        <dbReference type="Proteomes" id="UP001190700"/>
    </source>
</evidence>
<dbReference type="Proteomes" id="UP001190700">
    <property type="component" value="Unassembled WGS sequence"/>
</dbReference>
<protein>
    <submittedName>
        <fullName evidence="2">Uncharacterized protein</fullName>
    </submittedName>
</protein>
<reference evidence="2 3" key="1">
    <citation type="journal article" date="2015" name="Genome Biol. Evol.">
        <title>Comparative Genomics of a Bacterivorous Green Alga Reveals Evolutionary Causalities and Consequences of Phago-Mixotrophic Mode of Nutrition.</title>
        <authorList>
            <person name="Burns J.A."/>
            <person name="Paasch A."/>
            <person name="Narechania A."/>
            <person name="Kim E."/>
        </authorList>
    </citation>
    <scope>NUCLEOTIDE SEQUENCE [LARGE SCALE GENOMIC DNA]</scope>
    <source>
        <strain evidence="2 3">PLY_AMNH</strain>
    </source>
</reference>
<dbReference type="AlphaFoldDB" id="A0AAE0LA08"/>
<evidence type="ECO:0000313" key="2">
    <source>
        <dbReference type="EMBL" id="KAK3277696.1"/>
    </source>
</evidence>
<comment type="caution">
    <text evidence="2">The sequence shown here is derived from an EMBL/GenBank/DDBJ whole genome shotgun (WGS) entry which is preliminary data.</text>
</comment>
<name>A0AAE0LA08_9CHLO</name>
<gene>
    <name evidence="2" type="ORF">CYMTET_14279</name>
</gene>